<keyword evidence="2" id="KW-1185">Reference proteome</keyword>
<reference evidence="1" key="2">
    <citation type="submission" date="2022-06" db="UniProtKB">
        <authorList>
            <consortium name="EnsemblPlants"/>
        </authorList>
    </citation>
    <scope>IDENTIFICATION</scope>
</reference>
<organism evidence="1 2">
    <name type="scientific">Triticum urartu</name>
    <name type="common">Red wild einkorn</name>
    <name type="synonym">Crithodium urartu</name>
    <dbReference type="NCBI Taxonomy" id="4572"/>
    <lineage>
        <taxon>Eukaryota</taxon>
        <taxon>Viridiplantae</taxon>
        <taxon>Streptophyta</taxon>
        <taxon>Embryophyta</taxon>
        <taxon>Tracheophyta</taxon>
        <taxon>Spermatophyta</taxon>
        <taxon>Magnoliopsida</taxon>
        <taxon>Liliopsida</taxon>
        <taxon>Poales</taxon>
        <taxon>Poaceae</taxon>
        <taxon>BOP clade</taxon>
        <taxon>Pooideae</taxon>
        <taxon>Triticodae</taxon>
        <taxon>Triticeae</taxon>
        <taxon>Triticinae</taxon>
        <taxon>Triticum</taxon>
    </lineage>
</organism>
<dbReference type="EnsemblPlants" id="TuG1812S0001871100.01.T01">
    <property type="protein sequence ID" value="TuG1812S0001871100.01.T01.s_cds15635"/>
    <property type="gene ID" value="TuG1812S0001871100.01"/>
</dbReference>
<dbReference type="Gramene" id="TuG1812S0001871100.01.T01">
    <property type="protein sequence ID" value="TuG1812S0001871100.01.T01.s_cds15635"/>
    <property type="gene ID" value="TuG1812S0001871100.01"/>
</dbReference>
<dbReference type="AlphaFoldDB" id="A0A8R7VG16"/>
<reference evidence="2" key="1">
    <citation type="journal article" date="2013" name="Nature">
        <title>Draft genome of the wheat A-genome progenitor Triticum urartu.</title>
        <authorList>
            <person name="Ling H.Q."/>
            <person name="Zhao S."/>
            <person name="Liu D."/>
            <person name="Wang J."/>
            <person name="Sun H."/>
            <person name="Zhang C."/>
            <person name="Fan H."/>
            <person name="Li D."/>
            <person name="Dong L."/>
            <person name="Tao Y."/>
            <person name="Gao C."/>
            <person name="Wu H."/>
            <person name="Li Y."/>
            <person name="Cui Y."/>
            <person name="Guo X."/>
            <person name="Zheng S."/>
            <person name="Wang B."/>
            <person name="Yu K."/>
            <person name="Liang Q."/>
            <person name="Yang W."/>
            <person name="Lou X."/>
            <person name="Chen J."/>
            <person name="Feng M."/>
            <person name="Jian J."/>
            <person name="Zhang X."/>
            <person name="Luo G."/>
            <person name="Jiang Y."/>
            <person name="Liu J."/>
            <person name="Wang Z."/>
            <person name="Sha Y."/>
            <person name="Zhang B."/>
            <person name="Wu H."/>
            <person name="Tang D."/>
            <person name="Shen Q."/>
            <person name="Xue P."/>
            <person name="Zou S."/>
            <person name="Wang X."/>
            <person name="Liu X."/>
            <person name="Wang F."/>
            <person name="Yang Y."/>
            <person name="An X."/>
            <person name="Dong Z."/>
            <person name="Zhang K."/>
            <person name="Zhang X."/>
            <person name="Luo M.C."/>
            <person name="Dvorak J."/>
            <person name="Tong Y."/>
            <person name="Wang J."/>
            <person name="Yang H."/>
            <person name="Li Z."/>
            <person name="Wang D."/>
            <person name="Zhang A."/>
            <person name="Wang J."/>
        </authorList>
    </citation>
    <scope>NUCLEOTIDE SEQUENCE</scope>
    <source>
        <strain evidence="2">cv. G1812</strain>
    </source>
</reference>
<sequence>MAIHCSPMKMLLDLNYVCDRHLVACELPSQFPVFLSVRCGKMEALPHDFSGTYRALLFLVRLCTVLSSCLKSQMKHAAPVPFGMNGEISTMNKSMQCPFVFLSFSLFRCAMSMFCVIDIEAIQIDRADTKTTTY</sequence>
<evidence type="ECO:0000313" key="2">
    <source>
        <dbReference type="Proteomes" id="UP000015106"/>
    </source>
</evidence>
<proteinExistence type="predicted"/>
<dbReference type="Proteomes" id="UP000015106">
    <property type="component" value="Unassembled WGS sequence"/>
</dbReference>
<gene>
    <name evidence="1" type="primary">LOC125529596</name>
</gene>
<accession>A0A8R7VG16</accession>
<protein>
    <submittedName>
        <fullName evidence="1">Uncharacterized protein</fullName>
    </submittedName>
</protein>
<evidence type="ECO:0000313" key="1">
    <source>
        <dbReference type="EnsemblPlants" id="TuG1812S0001871100.01.T01.s_cds15635"/>
    </source>
</evidence>
<name>A0A8R7VG16_TRIUA</name>